<name>A0A218ZAJ8_9HELO</name>
<dbReference type="InterPro" id="IPR004648">
    <property type="entry name" value="Oligpept_transpt"/>
</dbReference>
<dbReference type="GO" id="GO:0035673">
    <property type="term" value="F:oligopeptide transmembrane transporter activity"/>
    <property type="evidence" value="ECO:0007669"/>
    <property type="project" value="InterPro"/>
</dbReference>
<feature type="transmembrane region" description="Helical" evidence="9">
    <location>
        <begin position="480"/>
        <end position="497"/>
    </location>
</feature>
<feature type="transmembrane region" description="Helical" evidence="9">
    <location>
        <begin position="420"/>
        <end position="442"/>
    </location>
</feature>
<feature type="transmembrane region" description="Helical" evidence="9">
    <location>
        <begin position="631"/>
        <end position="652"/>
    </location>
</feature>
<reference evidence="10 11" key="1">
    <citation type="submission" date="2017-04" db="EMBL/GenBank/DDBJ databases">
        <title>Draft genome sequence of Marssonina coronaria NL1: causal agent of apple blotch.</title>
        <authorList>
            <person name="Cheng Q."/>
        </authorList>
    </citation>
    <scope>NUCLEOTIDE SEQUENCE [LARGE SCALE GENOMIC DNA]</scope>
    <source>
        <strain evidence="10 11">NL1</strain>
    </source>
</reference>
<keyword evidence="4 9" id="KW-0812">Transmembrane</keyword>
<keyword evidence="11" id="KW-1185">Reference proteome</keyword>
<keyword evidence="5" id="KW-0571">Peptide transport</keyword>
<dbReference type="AlphaFoldDB" id="A0A218ZAJ8"/>
<accession>A0A218ZAJ8</accession>
<evidence type="ECO:0000256" key="6">
    <source>
        <dbReference type="ARBA" id="ARBA00022927"/>
    </source>
</evidence>
<evidence type="ECO:0008006" key="12">
    <source>
        <dbReference type="Google" id="ProtNLM"/>
    </source>
</evidence>
<dbReference type="Proteomes" id="UP000242519">
    <property type="component" value="Unassembled WGS sequence"/>
</dbReference>
<evidence type="ECO:0000256" key="2">
    <source>
        <dbReference type="ARBA" id="ARBA00008807"/>
    </source>
</evidence>
<proteinExistence type="inferred from homology"/>
<keyword evidence="7 9" id="KW-1133">Transmembrane helix</keyword>
<comment type="similarity">
    <text evidence="2">Belongs to the oligopeptide OPT transporter family.</text>
</comment>
<feature type="transmembrane region" description="Helical" evidence="9">
    <location>
        <begin position="102"/>
        <end position="120"/>
    </location>
</feature>
<dbReference type="Pfam" id="PF03169">
    <property type="entry name" value="OPT"/>
    <property type="match status" value="2"/>
</dbReference>
<evidence type="ECO:0000256" key="4">
    <source>
        <dbReference type="ARBA" id="ARBA00022692"/>
    </source>
</evidence>
<evidence type="ECO:0000256" key="7">
    <source>
        <dbReference type="ARBA" id="ARBA00022989"/>
    </source>
</evidence>
<sequence length="759" mass="84462">MAPFFGKARDMASSTGIEADSDDGAPSATVVRRDLAALKKTARWDPNLPQDAIRSIEAAYDGDAEKTAAVEQTLLQQDSPYPEVRAAVRSYDEDIAANTPRAWIIGMLWCTIGSGVNMLFSLRNPSIYLTPVVTLLMSYPCGLAWQYVMPSRKFRTFGYTWSLNDGPFNMKEHTLIVIMANASFGGSTAYSTDVLLAQEVYYGQKFGWAYQLLLTITCQMLGLGLAGLTRKWLVEPAAMIWPSNLIITTMLETVHTRKTPDGLDSRTKGIWKMGRYKWFLVVMAAIFVWEWFPLWIAPFLGAFTFVCWAAPNNVVVNQLFGGQTGLALIPITFDWSIITAFVLSPLVYPWHAIANTLIGVVIFTIVTSLGVHYTGAFYSEYLPMSTGGSFDNTGAAYNVSRILTPTYELDPQLYSEYSPLFLSTTFALAYGLSFATIIAVVVHTGLFNGQEIWAKYAISFLVMFALGLVTCLVWETHLSWWAFIVALLISLFFYLPIGIIQATTNVQIGLNVITEYIVGYMLPGRPLAMMMFKMYGYITCNQGLYFTQDIKLAHYMKVPQRTTFWAMFIATLWSCIVQISVLNWALGSIEGVCRPHQANNYTCPNAGVFFTASVIWGAIGPRRIFGTDGVYHALSYFFLLGLGAPVIVYLLARRFPKSNLRYVNTPIIFGGTAAIPPATPLTYATWGITGFIFNKVIKGRHLAWWAEYNFITSAALDSGTLMCVLVIFFALQLPNKVSSPEWWGGWGGGFQDNGDWKAV</sequence>
<gene>
    <name evidence="10" type="ORF">B2J93_617</name>
</gene>
<feature type="transmembrane region" description="Helical" evidence="9">
    <location>
        <begin position="208"/>
        <end position="229"/>
    </location>
</feature>
<keyword evidence="8 9" id="KW-0472">Membrane</keyword>
<protein>
    <recommendedName>
        <fullName evidence="12">Small oligopeptide transporter, OPT family</fullName>
    </recommendedName>
</protein>
<dbReference type="GO" id="GO:0015031">
    <property type="term" value="P:protein transport"/>
    <property type="evidence" value="ECO:0007669"/>
    <property type="project" value="UniProtKB-KW"/>
</dbReference>
<evidence type="ECO:0000256" key="1">
    <source>
        <dbReference type="ARBA" id="ARBA00004141"/>
    </source>
</evidence>
<feature type="transmembrane region" description="Helical" evidence="9">
    <location>
        <begin position="278"/>
        <end position="306"/>
    </location>
</feature>
<feature type="transmembrane region" description="Helical" evidence="9">
    <location>
        <begin position="357"/>
        <end position="378"/>
    </location>
</feature>
<feature type="transmembrane region" description="Helical" evidence="9">
    <location>
        <begin position="708"/>
        <end position="731"/>
    </location>
</feature>
<evidence type="ECO:0000313" key="11">
    <source>
        <dbReference type="Proteomes" id="UP000242519"/>
    </source>
</evidence>
<evidence type="ECO:0000256" key="3">
    <source>
        <dbReference type="ARBA" id="ARBA00022448"/>
    </source>
</evidence>
<organism evidence="10 11">
    <name type="scientific">Diplocarpon coronariae</name>
    <dbReference type="NCBI Taxonomy" id="2795749"/>
    <lineage>
        <taxon>Eukaryota</taxon>
        <taxon>Fungi</taxon>
        <taxon>Dikarya</taxon>
        <taxon>Ascomycota</taxon>
        <taxon>Pezizomycotina</taxon>
        <taxon>Leotiomycetes</taxon>
        <taxon>Helotiales</taxon>
        <taxon>Drepanopezizaceae</taxon>
        <taxon>Diplocarpon</taxon>
    </lineage>
</organism>
<keyword evidence="6" id="KW-0653">Protein transport</keyword>
<evidence type="ECO:0000313" key="10">
    <source>
        <dbReference type="EMBL" id="OWP05047.1"/>
    </source>
</evidence>
<evidence type="ECO:0000256" key="8">
    <source>
        <dbReference type="ARBA" id="ARBA00023136"/>
    </source>
</evidence>
<evidence type="ECO:0000256" key="9">
    <source>
        <dbReference type="SAM" id="Phobius"/>
    </source>
</evidence>
<feature type="transmembrane region" description="Helical" evidence="9">
    <location>
        <begin position="326"/>
        <end position="350"/>
    </location>
</feature>
<feature type="transmembrane region" description="Helical" evidence="9">
    <location>
        <begin position="127"/>
        <end position="148"/>
    </location>
</feature>
<feature type="transmembrane region" description="Helical" evidence="9">
    <location>
        <begin position="598"/>
        <end position="619"/>
    </location>
</feature>
<evidence type="ECO:0000256" key="5">
    <source>
        <dbReference type="ARBA" id="ARBA00022856"/>
    </source>
</evidence>
<comment type="subcellular location">
    <subcellularLocation>
        <location evidence="1">Membrane</location>
        <topology evidence="1">Multi-pass membrane protein</topology>
    </subcellularLocation>
</comment>
<comment type="caution">
    <text evidence="10">The sequence shown here is derived from an EMBL/GenBank/DDBJ whole genome shotgun (WGS) entry which is preliminary data.</text>
</comment>
<keyword evidence="3" id="KW-0813">Transport</keyword>
<feature type="transmembrane region" description="Helical" evidence="9">
    <location>
        <begin position="454"/>
        <end position="474"/>
    </location>
</feature>
<dbReference type="EMBL" id="MZNU01000083">
    <property type="protein sequence ID" value="OWP05047.1"/>
    <property type="molecule type" value="Genomic_DNA"/>
</dbReference>
<dbReference type="PANTHER" id="PTHR22601">
    <property type="entry name" value="ISP4 LIKE PROTEIN"/>
    <property type="match status" value="1"/>
</dbReference>
<dbReference type="OrthoDB" id="9986677at2759"/>
<dbReference type="InParanoid" id="A0A218ZAJ8"/>
<dbReference type="GO" id="GO:0016020">
    <property type="term" value="C:membrane"/>
    <property type="evidence" value="ECO:0007669"/>
    <property type="project" value="UniProtKB-SubCell"/>
</dbReference>
<dbReference type="InterPro" id="IPR004813">
    <property type="entry name" value="OPT"/>
</dbReference>
<feature type="transmembrane region" description="Helical" evidence="9">
    <location>
        <begin position="504"/>
        <end position="522"/>
    </location>
</feature>
<feature type="transmembrane region" description="Helical" evidence="9">
    <location>
        <begin position="564"/>
        <end position="586"/>
    </location>
</feature>
<dbReference type="FunCoup" id="A0A218ZAJ8">
    <property type="interactions" value="87"/>
</dbReference>
<dbReference type="NCBIfam" id="TIGR00728">
    <property type="entry name" value="OPT_sfam"/>
    <property type="match status" value="2"/>
</dbReference>